<keyword evidence="2" id="KW-0012">Acyltransferase</keyword>
<dbReference type="AlphaFoldDB" id="A0A1M6AJW7"/>
<evidence type="ECO:0000313" key="5">
    <source>
        <dbReference type="Proteomes" id="UP000184432"/>
    </source>
</evidence>
<dbReference type="InterPro" id="IPR050680">
    <property type="entry name" value="YpeA/RimI_acetyltransf"/>
</dbReference>
<dbReference type="Proteomes" id="UP000184432">
    <property type="component" value="Unassembled WGS sequence"/>
</dbReference>
<protein>
    <submittedName>
        <fullName evidence="4">Spermine/spermidine N-acetyltransferase</fullName>
    </submittedName>
</protein>
<keyword evidence="1 4" id="KW-0808">Transferase</keyword>
<evidence type="ECO:0000313" key="4">
    <source>
        <dbReference type="EMBL" id="SHI36707.1"/>
    </source>
</evidence>
<reference evidence="5" key="1">
    <citation type="submission" date="2016-11" db="EMBL/GenBank/DDBJ databases">
        <authorList>
            <person name="Varghese N."/>
            <person name="Submissions S."/>
        </authorList>
    </citation>
    <scope>NUCLEOTIDE SEQUENCE [LARGE SCALE GENOMIC DNA]</scope>
    <source>
        <strain evidence="5">DSM 22623</strain>
    </source>
</reference>
<evidence type="ECO:0000256" key="1">
    <source>
        <dbReference type="ARBA" id="ARBA00022679"/>
    </source>
</evidence>
<evidence type="ECO:0000256" key="2">
    <source>
        <dbReference type="ARBA" id="ARBA00023315"/>
    </source>
</evidence>
<dbReference type="RefSeq" id="WP_073312961.1">
    <property type="nucleotide sequence ID" value="NZ_FQYP01000001.1"/>
</dbReference>
<dbReference type="PROSITE" id="PS51186">
    <property type="entry name" value="GNAT"/>
    <property type="match status" value="1"/>
</dbReference>
<dbReference type="STRING" id="570521.SAMN04488508_101329"/>
<accession>A0A1M6AJW7</accession>
<gene>
    <name evidence="4" type="ORF">SAMN04488508_101329</name>
</gene>
<dbReference type="InterPro" id="IPR000182">
    <property type="entry name" value="GNAT_dom"/>
</dbReference>
<evidence type="ECO:0000259" key="3">
    <source>
        <dbReference type="PROSITE" id="PS51186"/>
    </source>
</evidence>
<dbReference type="PANTHER" id="PTHR43420:SF47">
    <property type="entry name" value="N-ACETYLTRANSFERASE DOMAIN-CONTAINING PROTEIN"/>
    <property type="match status" value="1"/>
</dbReference>
<dbReference type="Gene3D" id="3.40.630.30">
    <property type="match status" value="1"/>
</dbReference>
<dbReference type="OrthoDB" id="7205533at2"/>
<dbReference type="SUPFAM" id="SSF55729">
    <property type="entry name" value="Acyl-CoA N-acyltransferases (Nat)"/>
    <property type="match status" value="1"/>
</dbReference>
<dbReference type="Pfam" id="PF00583">
    <property type="entry name" value="Acetyltransf_1"/>
    <property type="match status" value="1"/>
</dbReference>
<name>A0A1M6AJW7_9FLAO</name>
<feature type="domain" description="N-acetyltransferase" evidence="3">
    <location>
        <begin position="6"/>
        <end position="175"/>
    </location>
</feature>
<dbReference type="EMBL" id="FQYP01000001">
    <property type="protein sequence ID" value="SHI36707.1"/>
    <property type="molecule type" value="Genomic_DNA"/>
</dbReference>
<proteinExistence type="predicted"/>
<sequence>MVPQDVEIVKVTLEDKEKLLEIGYNTFYEAFGPPVNTEENIQSYLEQKFTLDQITQELLHPHSQFYFACIQNTLVGYIKLNTQTAQTEAVDLNALEIERIYVTKEQQGKSIGQILLQKALSIAKELQSNCVWLGVWDQNTRAIRFYERWGFKAFTTHKFVLGTEIQTDVMMKLEL</sequence>
<dbReference type="GO" id="GO:0016747">
    <property type="term" value="F:acyltransferase activity, transferring groups other than amino-acyl groups"/>
    <property type="evidence" value="ECO:0007669"/>
    <property type="project" value="InterPro"/>
</dbReference>
<dbReference type="PANTHER" id="PTHR43420">
    <property type="entry name" value="ACETYLTRANSFERASE"/>
    <property type="match status" value="1"/>
</dbReference>
<dbReference type="CDD" id="cd04301">
    <property type="entry name" value="NAT_SF"/>
    <property type="match status" value="1"/>
</dbReference>
<dbReference type="InterPro" id="IPR016181">
    <property type="entry name" value="Acyl_CoA_acyltransferase"/>
</dbReference>
<organism evidence="4 5">
    <name type="scientific">Aquimarina spongiae</name>
    <dbReference type="NCBI Taxonomy" id="570521"/>
    <lineage>
        <taxon>Bacteria</taxon>
        <taxon>Pseudomonadati</taxon>
        <taxon>Bacteroidota</taxon>
        <taxon>Flavobacteriia</taxon>
        <taxon>Flavobacteriales</taxon>
        <taxon>Flavobacteriaceae</taxon>
        <taxon>Aquimarina</taxon>
    </lineage>
</organism>
<keyword evidence="5" id="KW-1185">Reference proteome</keyword>